<dbReference type="GO" id="GO:0000981">
    <property type="term" value="F:DNA-binding transcription factor activity, RNA polymerase II-specific"/>
    <property type="evidence" value="ECO:0007669"/>
    <property type="project" value="InterPro"/>
</dbReference>
<dbReference type="GeneID" id="19976155"/>
<dbReference type="GO" id="GO:0005634">
    <property type="term" value="C:nucleus"/>
    <property type="evidence" value="ECO:0007669"/>
    <property type="project" value="UniProtKB-SubCell"/>
</dbReference>
<sequence>MSSTEASGADAAPPKQAACLECRKSKIKCIRDPDSTICKRCQSNGSDCVIPEYHVGRYKGVKNKRTGLEKAIHQVEQALKRSKGNSVTFDGDKDVDLRQLIDQSQVNGNVTSPQRRQSSSASNSRPFGSIMFPSPSEPSNVHHSAATPLPNIADASGAHRPSIATAQSVDHAEKPDELALDNADNPLQLLAMASSMPNQSPSTAITPSPLGGQVSAEADDAELQQYFGSLMPVLDNTPDIDVIELGLVTTEEADFLFKYFYDNLSHTRWGLDPVLHTARFVRSRSAYLFTSILTASATFLPNAAALARRLSAHRERLAQRVINKRHRSIEIVLAFMVNVPWMSPGKHWTDDETCAFLSMALTLALDLQLNKIVVPSPTIRPTGFLERVAKADCIDAARALQLDGFDSVDPTSAWGRRLLRTRERVWLALFVLDRGICLARGRPYAVPTGPLVDSCDTWHISDIADRWDGSIISTAVLRRELVGLIASVRETCDNSQLNVMSGSAAVKFLKDKIDRYFDQWYAVWSYQITQGDGHLPPYVEILVSHTKLSTYCSVINHPTASSDVKQFFRAAGLSSALNVMRVVVQGESRLKSMPNNSVIMVSFAACFALGLSTTTSNDRSMIAPNARSLIEETARVLERIGTMPKHRNGTSALFGRHIRRIIRQSFPDQNALHNANQNSQLAQQPLSQMPAPAVPSGAQETPKPYTFDMTDDQIIEAINNASASQELFQIDETMFLDWLEWPSTT</sequence>
<accession>W2RLF6</accession>
<dbReference type="InterPro" id="IPR001138">
    <property type="entry name" value="Zn2Cys6_DnaBD"/>
</dbReference>
<dbReference type="InParanoid" id="W2RLF6"/>
<feature type="compositionally biased region" description="Low complexity" evidence="6">
    <location>
        <begin position="112"/>
        <end position="126"/>
    </location>
</feature>
<reference evidence="8 9" key="1">
    <citation type="submission" date="2013-03" db="EMBL/GenBank/DDBJ databases">
        <title>The Genome Sequence of Phialophora europaea CBS 101466.</title>
        <authorList>
            <consortium name="The Broad Institute Genomics Platform"/>
            <person name="Cuomo C."/>
            <person name="de Hoog S."/>
            <person name="Gorbushina A."/>
            <person name="Walker B."/>
            <person name="Young S.K."/>
            <person name="Zeng Q."/>
            <person name="Gargeya S."/>
            <person name="Fitzgerald M."/>
            <person name="Haas B."/>
            <person name="Abouelleil A."/>
            <person name="Allen A.W."/>
            <person name="Alvarado L."/>
            <person name="Arachchi H.M."/>
            <person name="Berlin A.M."/>
            <person name="Chapman S.B."/>
            <person name="Gainer-Dewar J."/>
            <person name="Goldberg J."/>
            <person name="Griggs A."/>
            <person name="Gujja S."/>
            <person name="Hansen M."/>
            <person name="Howarth C."/>
            <person name="Imamovic A."/>
            <person name="Ireland A."/>
            <person name="Larimer J."/>
            <person name="McCowan C."/>
            <person name="Murphy C."/>
            <person name="Pearson M."/>
            <person name="Poon T.W."/>
            <person name="Priest M."/>
            <person name="Roberts A."/>
            <person name="Saif S."/>
            <person name="Shea T."/>
            <person name="Sisk P."/>
            <person name="Sykes S."/>
            <person name="Wortman J."/>
            <person name="Nusbaum C."/>
            <person name="Birren B."/>
        </authorList>
    </citation>
    <scope>NUCLEOTIDE SEQUENCE [LARGE SCALE GENOMIC DNA]</scope>
    <source>
        <strain evidence="8 9">CBS 101466</strain>
    </source>
</reference>
<dbReference type="Proteomes" id="UP000030752">
    <property type="component" value="Unassembled WGS sequence"/>
</dbReference>
<dbReference type="PROSITE" id="PS00463">
    <property type="entry name" value="ZN2_CY6_FUNGAL_1"/>
    <property type="match status" value="1"/>
</dbReference>
<keyword evidence="3" id="KW-0238">DNA-binding</keyword>
<gene>
    <name evidence="8" type="ORF">HMPREF1541_08816</name>
</gene>
<dbReference type="STRING" id="1220924.W2RLF6"/>
<dbReference type="PROSITE" id="PS50048">
    <property type="entry name" value="ZN2_CY6_FUNGAL_2"/>
    <property type="match status" value="1"/>
</dbReference>
<dbReference type="eggNOG" id="ENOG502SHQM">
    <property type="taxonomic scope" value="Eukaryota"/>
</dbReference>
<evidence type="ECO:0000256" key="5">
    <source>
        <dbReference type="ARBA" id="ARBA00023242"/>
    </source>
</evidence>
<proteinExistence type="predicted"/>
<evidence type="ECO:0000256" key="2">
    <source>
        <dbReference type="ARBA" id="ARBA00023015"/>
    </source>
</evidence>
<name>W2RLF6_CYPE1</name>
<dbReference type="Gene3D" id="4.10.240.10">
    <property type="entry name" value="Zn(2)-C6 fungal-type DNA-binding domain"/>
    <property type="match status" value="1"/>
</dbReference>
<evidence type="ECO:0000256" key="1">
    <source>
        <dbReference type="ARBA" id="ARBA00004123"/>
    </source>
</evidence>
<dbReference type="PANTHER" id="PTHR31845">
    <property type="entry name" value="FINGER DOMAIN PROTEIN, PUTATIVE-RELATED"/>
    <property type="match status" value="1"/>
</dbReference>
<dbReference type="InterPro" id="IPR036864">
    <property type="entry name" value="Zn2-C6_fun-type_DNA-bd_sf"/>
</dbReference>
<dbReference type="SMART" id="SM00066">
    <property type="entry name" value="GAL4"/>
    <property type="match status" value="1"/>
</dbReference>
<dbReference type="CDD" id="cd00067">
    <property type="entry name" value="GAL4"/>
    <property type="match status" value="1"/>
</dbReference>
<dbReference type="VEuPathDB" id="FungiDB:HMPREF1541_08816"/>
<dbReference type="AlphaFoldDB" id="W2RLF6"/>
<dbReference type="GO" id="GO:0008270">
    <property type="term" value="F:zinc ion binding"/>
    <property type="evidence" value="ECO:0007669"/>
    <property type="project" value="InterPro"/>
</dbReference>
<keyword evidence="5" id="KW-0539">Nucleus</keyword>
<keyword evidence="2" id="KW-0805">Transcription regulation</keyword>
<evidence type="ECO:0000259" key="7">
    <source>
        <dbReference type="PROSITE" id="PS50048"/>
    </source>
</evidence>
<dbReference type="GO" id="GO:0000976">
    <property type="term" value="F:transcription cis-regulatory region binding"/>
    <property type="evidence" value="ECO:0007669"/>
    <property type="project" value="TreeGrafter"/>
</dbReference>
<feature type="domain" description="Zn(2)-C6 fungal-type" evidence="7">
    <location>
        <begin position="18"/>
        <end position="50"/>
    </location>
</feature>
<comment type="subcellular location">
    <subcellularLocation>
        <location evidence="1">Nucleus</location>
    </subcellularLocation>
</comment>
<evidence type="ECO:0000256" key="6">
    <source>
        <dbReference type="SAM" id="MobiDB-lite"/>
    </source>
</evidence>
<dbReference type="CDD" id="cd12148">
    <property type="entry name" value="fungal_TF_MHR"/>
    <property type="match status" value="1"/>
</dbReference>
<dbReference type="InterPro" id="IPR051089">
    <property type="entry name" value="prtT"/>
</dbReference>
<keyword evidence="4" id="KW-0804">Transcription</keyword>
<dbReference type="RefSeq" id="XP_008721356.1">
    <property type="nucleotide sequence ID" value="XM_008723134.1"/>
</dbReference>
<evidence type="ECO:0000256" key="4">
    <source>
        <dbReference type="ARBA" id="ARBA00023163"/>
    </source>
</evidence>
<organism evidence="8 9">
    <name type="scientific">Cyphellophora europaea (strain CBS 101466)</name>
    <name type="common">Phialophora europaea</name>
    <dbReference type="NCBI Taxonomy" id="1220924"/>
    <lineage>
        <taxon>Eukaryota</taxon>
        <taxon>Fungi</taxon>
        <taxon>Dikarya</taxon>
        <taxon>Ascomycota</taxon>
        <taxon>Pezizomycotina</taxon>
        <taxon>Eurotiomycetes</taxon>
        <taxon>Chaetothyriomycetidae</taxon>
        <taxon>Chaetothyriales</taxon>
        <taxon>Cyphellophoraceae</taxon>
        <taxon>Cyphellophora</taxon>
    </lineage>
</organism>
<dbReference type="PANTHER" id="PTHR31845:SF17">
    <property type="entry name" value="ZN(II)2CYS6 TRANSCRIPTION FACTOR (EUROFUNG)"/>
    <property type="match status" value="1"/>
</dbReference>
<dbReference type="OrthoDB" id="3429912at2759"/>
<dbReference type="Pfam" id="PF00172">
    <property type="entry name" value="Zn_clus"/>
    <property type="match status" value="1"/>
</dbReference>
<dbReference type="EMBL" id="KB822725">
    <property type="protein sequence ID" value="ETN36538.1"/>
    <property type="molecule type" value="Genomic_DNA"/>
</dbReference>
<dbReference type="SUPFAM" id="SSF57701">
    <property type="entry name" value="Zn2/Cys6 DNA-binding domain"/>
    <property type="match status" value="1"/>
</dbReference>
<feature type="region of interest" description="Disordered" evidence="6">
    <location>
        <begin position="681"/>
        <end position="705"/>
    </location>
</feature>
<dbReference type="HOGENOM" id="CLU_010001_1_0_1"/>
<feature type="region of interest" description="Disordered" evidence="6">
    <location>
        <begin position="103"/>
        <end position="156"/>
    </location>
</feature>
<evidence type="ECO:0000256" key="3">
    <source>
        <dbReference type="ARBA" id="ARBA00023125"/>
    </source>
</evidence>
<evidence type="ECO:0000313" key="9">
    <source>
        <dbReference type="Proteomes" id="UP000030752"/>
    </source>
</evidence>
<protein>
    <recommendedName>
        <fullName evidence="7">Zn(2)-C6 fungal-type domain-containing protein</fullName>
    </recommendedName>
</protein>
<evidence type="ECO:0000313" key="8">
    <source>
        <dbReference type="EMBL" id="ETN36538.1"/>
    </source>
</evidence>
<keyword evidence="9" id="KW-1185">Reference proteome</keyword>